<evidence type="ECO:0000256" key="2">
    <source>
        <dbReference type="ARBA" id="ARBA00022801"/>
    </source>
</evidence>
<evidence type="ECO:0000313" key="5">
    <source>
        <dbReference type="EMBL" id="VEJ51164.1"/>
    </source>
</evidence>
<dbReference type="SMART" id="SM00228">
    <property type="entry name" value="PDZ"/>
    <property type="match status" value="1"/>
</dbReference>
<proteinExistence type="predicted"/>
<sequence length="448" mass="49119">MLKQAAKIGLCAVALVLSGSLFAAEAQFHRFSLTASDGKDRPYIVYTPAGVAADEKRPLLVYLHGAVSSPDIPAEPLDKVRRSSFLKLADAGRYLVLFPFGQKGAAWFDSVGTDMVFKQINEVEKQFAVDADKVFMSGFSDGASGTLYLAATHPERFAGFIALNGSLPVAAHLGESPVYPENINHKPLYMINTQGDMLYPAAMMRPVVDFLRQRHSRLAFQEPEGNHNMAYLEQVLPELRQFVEQNSRHITESLVWESSVAPSGTDWLRIVRLAPDKAAKPWHGKNSLKMFNGKASFGMKFDPAYKNGLKVAETTAKGTAAKMGVQPGDIILKMGDTVMNHAYAPYRYLAGKKAGDETELTVARQGRELVLKGRFNPGYQYEVFEKQPVSGKIRATLQGGKLVVETSRIAAFSIDFDRLPNRGGDMTLVVDGKAGRVVAKGVQTFEVP</sequence>
<dbReference type="Pfam" id="PF02230">
    <property type="entry name" value="Abhydrolase_2"/>
    <property type="match status" value="1"/>
</dbReference>
<dbReference type="PANTHER" id="PTHR43037">
    <property type="entry name" value="UNNAMED PRODUCT-RELATED"/>
    <property type="match status" value="1"/>
</dbReference>
<evidence type="ECO:0000256" key="3">
    <source>
        <dbReference type="SAM" id="SignalP"/>
    </source>
</evidence>
<dbReference type="Gene3D" id="3.40.50.1820">
    <property type="entry name" value="alpha/beta hydrolase"/>
    <property type="match status" value="1"/>
</dbReference>
<accession>A0A448VNA9</accession>
<dbReference type="Gene3D" id="2.30.42.10">
    <property type="match status" value="1"/>
</dbReference>
<dbReference type="SUPFAM" id="SSF50156">
    <property type="entry name" value="PDZ domain-like"/>
    <property type="match status" value="1"/>
</dbReference>
<keyword evidence="6" id="KW-1185">Reference proteome</keyword>
<keyword evidence="2" id="KW-0378">Hydrolase</keyword>
<name>A0A448VNA9_9NEIS</name>
<organism evidence="5 6">
    <name type="scientific">Neisseria weaveri</name>
    <dbReference type="NCBI Taxonomy" id="28091"/>
    <lineage>
        <taxon>Bacteria</taxon>
        <taxon>Pseudomonadati</taxon>
        <taxon>Pseudomonadota</taxon>
        <taxon>Betaproteobacteria</taxon>
        <taxon>Neisseriales</taxon>
        <taxon>Neisseriaceae</taxon>
        <taxon>Neisseria</taxon>
    </lineage>
</organism>
<dbReference type="EMBL" id="LR134533">
    <property type="protein sequence ID" value="VEJ51164.1"/>
    <property type="molecule type" value="Genomic_DNA"/>
</dbReference>
<dbReference type="InterPro" id="IPR001478">
    <property type="entry name" value="PDZ"/>
</dbReference>
<reference evidence="5 6" key="1">
    <citation type="submission" date="2018-12" db="EMBL/GenBank/DDBJ databases">
        <authorList>
            <consortium name="Pathogen Informatics"/>
        </authorList>
    </citation>
    <scope>NUCLEOTIDE SEQUENCE [LARGE SCALE GENOMIC DNA]</scope>
    <source>
        <strain evidence="5 6">NCTC12742</strain>
    </source>
</reference>
<dbReference type="InterPro" id="IPR050955">
    <property type="entry name" value="Plant_Biomass_Hydrol_Est"/>
</dbReference>
<dbReference type="Proteomes" id="UP000272771">
    <property type="component" value="Chromosome"/>
</dbReference>
<dbReference type="OrthoDB" id="9764953at2"/>
<protein>
    <submittedName>
        <fullName evidence="5">Poly(3-hydroxybutyrate) depolymerase</fullName>
    </submittedName>
</protein>
<dbReference type="RefSeq" id="WP_004284413.1">
    <property type="nucleotide sequence ID" value="NZ_CAUJRG010000013.1"/>
</dbReference>
<feature type="chain" id="PRO_5019334199" evidence="3">
    <location>
        <begin position="24"/>
        <end position="448"/>
    </location>
</feature>
<gene>
    <name evidence="5" type="ORF">NCTC12742_01060</name>
</gene>
<feature type="signal peptide" evidence="3">
    <location>
        <begin position="1"/>
        <end position="23"/>
    </location>
</feature>
<evidence type="ECO:0000259" key="4">
    <source>
        <dbReference type="SMART" id="SM00228"/>
    </source>
</evidence>
<evidence type="ECO:0000313" key="6">
    <source>
        <dbReference type="Proteomes" id="UP000272771"/>
    </source>
</evidence>
<dbReference type="KEGG" id="nwe:SAMEA3174300_1684"/>
<dbReference type="Pfam" id="PF13180">
    <property type="entry name" value="PDZ_2"/>
    <property type="match status" value="1"/>
</dbReference>
<dbReference type="InterPro" id="IPR036034">
    <property type="entry name" value="PDZ_sf"/>
</dbReference>
<dbReference type="GO" id="GO:0016787">
    <property type="term" value="F:hydrolase activity"/>
    <property type="evidence" value="ECO:0007669"/>
    <property type="project" value="UniProtKB-KW"/>
</dbReference>
<keyword evidence="1 3" id="KW-0732">Signal</keyword>
<dbReference type="PANTHER" id="PTHR43037:SF5">
    <property type="entry name" value="FERULOYL ESTERASE"/>
    <property type="match status" value="1"/>
</dbReference>
<dbReference type="SUPFAM" id="SSF53474">
    <property type="entry name" value="alpha/beta-Hydrolases"/>
    <property type="match status" value="1"/>
</dbReference>
<dbReference type="InterPro" id="IPR029058">
    <property type="entry name" value="AB_hydrolase_fold"/>
</dbReference>
<evidence type="ECO:0000256" key="1">
    <source>
        <dbReference type="ARBA" id="ARBA00022729"/>
    </source>
</evidence>
<feature type="domain" description="PDZ" evidence="4">
    <location>
        <begin position="295"/>
        <end position="366"/>
    </location>
</feature>
<dbReference type="InterPro" id="IPR003140">
    <property type="entry name" value="PLipase/COase/thioEstase"/>
</dbReference>
<dbReference type="AlphaFoldDB" id="A0A448VNA9"/>